<dbReference type="PANTHER" id="PTHR36751:SF1">
    <property type="entry name" value="F3E22.8 PROTEIN"/>
    <property type="match status" value="1"/>
</dbReference>
<feature type="region of interest" description="Disordered" evidence="1">
    <location>
        <begin position="109"/>
        <end position="130"/>
    </location>
</feature>
<feature type="compositionally biased region" description="Low complexity" evidence="1">
    <location>
        <begin position="56"/>
        <end position="66"/>
    </location>
</feature>
<evidence type="ECO:0000256" key="1">
    <source>
        <dbReference type="SAM" id="MobiDB-lite"/>
    </source>
</evidence>
<protein>
    <submittedName>
        <fullName evidence="2">Uncharacterized protein</fullName>
    </submittedName>
</protein>
<dbReference type="AlphaFoldDB" id="A0AAP0DJH3"/>
<dbReference type="Proteomes" id="UP001408789">
    <property type="component" value="Unassembled WGS sequence"/>
</dbReference>
<feature type="region of interest" description="Disordered" evidence="1">
    <location>
        <begin position="56"/>
        <end position="91"/>
    </location>
</feature>
<organism evidence="2 3">
    <name type="scientific">Deinandra increscens subsp. villosa</name>
    <dbReference type="NCBI Taxonomy" id="3103831"/>
    <lineage>
        <taxon>Eukaryota</taxon>
        <taxon>Viridiplantae</taxon>
        <taxon>Streptophyta</taxon>
        <taxon>Embryophyta</taxon>
        <taxon>Tracheophyta</taxon>
        <taxon>Spermatophyta</taxon>
        <taxon>Magnoliopsida</taxon>
        <taxon>eudicotyledons</taxon>
        <taxon>Gunneridae</taxon>
        <taxon>Pentapetalae</taxon>
        <taxon>asterids</taxon>
        <taxon>campanulids</taxon>
        <taxon>Asterales</taxon>
        <taxon>Asteraceae</taxon>
        <taxon>Asteroideae</taxon>
        <taxon>Heliantheae alliance</taxon>
        <taxon>Madieae</taxon>
        <taxon>Madiinae</taxon>
        <taxon>Deinandra</taxon>
    </lineage>
</organism>
<dbReference type="EMBL" id="JBCNJP010000007">
    <property type="protein sequence ID" value="KAK9076069.1"/>
    <property type="molecule type" value="Genomic_DNA"/>
</dbReference>
<feature type="compositionally biased region" description="Basic residues" evidence="1">
    <location>
        <begin position="67"/>
        <end position="78"/>
    </location>
</feature>
<gene>
    <name evidence="2" type="ORF">SSX86_004402</name>
</gene>
<comment type="caution">
    <text evidence="2">The sequence shown here is derived from an EMBL/GenBank/DDBJ whole genome shotgun (WGS) entry which is preliminary data.</text>
</comment>
<proteinExistence type="predicted"/>
<reference evidence="2 3" key="1">
    <citation type="submission" date="2024-04" db="EMBL/GenBank/DDBJ databases">
        <title>The reference genome of an endangered Asteraceae, Deinandra increscens subsp. villosa, native to the Central Coast of California.</title>
        <authorList>
            <person name="Guilliams M."/>
            <person name="Hasenstab-Lehman K."/>
            <person name="Meyer R."/>
            <person name="Mcevoy S."/>
        </authorList>
    </citation>
    <scope>NUCLEOTIDE SEQUENCE [LARGE SCALE GENOMIC DNA]</scope>
    <source>
        <tissue evidence="2">Leaf</tissue>
    </source>
</reference>
<evidence type="ECO:0000313" key="3">
    <source>
        <dbReference type="Proteomes" id="UP001408789"/>
    </source>
</evidence>
<dbReference type="PANTHER" id="PTHR36751">
    <property type="entry name" value="F3E22.8 PROTEIN"/>
    <property type="match status" value="1"/>
</dbReference>
<sequence>MEISLISDTLSTIATKYGHGLGLGLSNFVTDRHCSPHDQPPQFYALIVPIDAIAPPTTKPRTTAPKKLARKRCRVKRSSKTDGGDHDHDRDIFGNEDGGGFFDGGDGPFGGGGGGRGGGGGDRFDGFNWEESLPDSPSDPAFDFVYGVLSWIVFSNCLHFALKKVIRIVADGVSDPDRQKVPVRFSPIC</sequence>
<evidence type="ECO:0000313" key="2">
    <source>
        <dbReference type="EMBL" id="KAK9076069.1"/>
    </source>
</evidence>
<accession>A0AAP0DJH3</accession>
<keyword evidence="3" id="KW-1185">Reference proteome</keyword>
<name>A0AAP0DJH3_9ASTR</name>
<feature type="compositionally biased region" description="Gly residues" evidence="1">
    <location>
        <begin position="109"/>
        <end position="121"/>
    </location>
</feature>
<feature type="compositionally biased region" description="Basic and acidic residues" evidence="1">
    <location>
        <begin position="79"/>
        <end position="91"/>
    </location>
</feature>